<sequence>MASSFTSPLLVVFLLPYLLYGQQLHGPASLVALAPPSLGLEGSLAGGARYTTSSPVLFSSALPPFAPISPRVPGERCRSDSQLMLKELKALTLWAVEMFDASAKFPTGLLHGSTLEAGNFDESLDLQYHLQHALEPYAQAIGGDSVIGTNIDDDNGPVFSIRVDEKECQRSDTDGPNAPMKPISVGEIVVGTLFLIVFLLVLMGTSYDIFMRAFFDGVPELNKQGPLEKYVMCFSAYANGIKIMEEDSSDNPLQFLNGVKFYSICLIIMGHRIFYSLGGPIMNTHYVEQFYSSFEVVFLLGGPVVVDTFFTISGCLLCFILLTEYQKHKSRISLSILYINRFIRLTPLYMAIVGLYATLMPRIASGPIWPSKILLESERCANNWWTNLLYINSFVEKKEMCMLQSWYLSSDMQLFIIGAPIALLIAKRPKFGKALLTLFLIVAAIIPFVLTFIHNWEPIFPVYMDTVSNLLASDTYTSTYVPTYMRAAPYFIGMWVGCIIYDHRARQVTMSLPTAVIGYIVCTVAMIGPILGSWTFYSTSWEYNPISSAVYASLHRLSWAGGIGWGIYALTTEYSWLFGRFFGWKRVYPLGRLTYSAFLVHCGLQLIDVGSQRSPLYISIYSMNLSVMADTLLSFLLGFFMSLLFEAPVLSLQRVLLSSRLKNKEDDAMVEEVKIGKSTPETPPPPYSSQHDNPAWVEDESQDAHL</sequence>
<evidence type="ECO:0000313" key="6">
    <source>
        <dbReference type="EMBL" id="KAG8228547.1"/>
    </source>
</evidence>
<evidence type="ECO:0000256" key="3">
    <source>
        <dbReference type="SAM" id="SignalP"/>
    </source>
</evidence>
<feature type="transmembrane region" description="Helical" evidence="2">
    <location>
        <begin position="183"/>
        <end position="202"/>
    </location>
</feature>
<feature type="chain" id="PRO_5035454465" description="Nose resistant to fluoxetine protein 6-like" evidence="3">
    <location>
        <begin position="22"/>
        <end position="706"/>
    </location>
</feature>
<feature type="transmembrane region" description="Helical" evidence="2">
    <location>
        <begin position="435"/>
        <end position="456"/>
    </location>
</feature>
<feature type="transmembrane region" description="Helical" evidence="2">
    <location>
        <begin position="342"/>
        <end position="364"/>
    </location>
</feature>
<feature type="signal peptide" evidence="3">
    <location>
        <begin position="1"/>
        <end position="21"/>
    </location>
</feature>
<keyword evidence="2" id="KW-1133">Transmembrane helix</keyword>
<proteinExistence type="predicted"/>
<feature type="transmembrane region" description="Helical" evidence="2">
    <location>
        <begin position="487"/>
        <end position="504"/>
    </location>
</feature>
<evidence type="ECO:0000256" key="1">
    <source>
        <dbReference type="SAM" id="MobiDB-lite"/>
    </source>
</evidence>
<dbReference type="EMBL" id="KZ308376">
    <property type="protein sequence ID" value="KAG8228547.1"/>
    <property type="molecule type" value="Genomic_DNA"/>
</dbReference>
<feature type="transmembrane region" description="Helical" evidence="2">
    <location>
        <begin position="259"/>
        <end position="277"/>
    </location>
</feature>
<comment type="caution">
    <text evidence="6">The sequence shown here is derived from an EMBL/GenBank/DDBJ whole genome shotgun (WGS) entry which is preliminary data.</text>
</comment>
<evidence type="ECO:0000259" key="5">
    <source>
        <dbReference type="Pfam" id="PF20146"/>
    </source>
</evidence>
<keyword evidence="2" id="KW-0812">Transmembrane</keyword>
<reference evidence="6" key="2">
    <citation type="submission" date="2017-10" db="EMBL/GenBank/DDBJ databases">
        <title>Ladona fulva Genome sequencing and assembly.</title>
        <authorList>
            <person name="Murali S."/>
            <person name="Richards S."/>
            <person name="Bandaranaike D."/>
            <person name="Bellair M."/>
            <person name="Blankenburg K."/>
            <person name="Chao H."/>
            <person name="Dinh H."/>
            <person name="Doddapaneni H."/>
            <person name="Dugan-Rocha S."/>
            <person name="Elkadiri S."/>
            <person name="Gnanaolivu R."/>
            <person name="Hernandez B."/>
            <person name="Skinner E."/>
            <person name="Javaid M."/>
            <person name="Lee S."/>
            <person name="Li M."/>
            <person name="Ming W."/>
            <person name="Munidasa M."/>
            <person name="Muniz J."/>
            <person name="Nguyen L."/>
            <person name="Hughes D."/>
            <person name="Osuji N."/>
            <person name="Pu L.-L."/>
            <person name="Puazo M."/>
            <person name="Qu C."/>
            <person name="Quiroz J."/>
            <person name="Raj R."/>
            <person name="Weissenberger G."/>
            <person name="Xin Y."/>
            <person name="Zou X."/>
            <person name="Han Y."/>
            <person name="Worley K."/>
            <person name="Muzny D."/>
            <person name="Gibbs R."/>
        </authorList>
    </citation>
    <scope>NUCLEOTIDE SEQUENCE</scope>
    <source>
        <strain evidence="6">Sampled in the wild</strain>
    </source>
</reference>
<protein>
    <recommendedName>
        <fullName evidence="8">Nose resistant to fluoxetine protein 6-like</fullName>
    </recommendedName>
</protein>
<evidence type="ECO:0000259" key="4">
    <source>
        <dbReference type="Pfam" id="PF01757"/>
    </source>
</evidence>
<keyword evidence="2" id="KW-0472">Membrane</keyword>
<feature type="transmembrane region" description="Helical" evidence="2">
    <location>
        <begin position="297"/>
        <end position="322"/>
    </location>
</feature>
<name>A0A8K0P0I7_LADFU</name>
<dbReference type="Pfam" id="PF01757">
    <property type="entry name" value="Acyl_transf_3"/>
    <property type="match status" value="1"/>
</dbReference>
<evidence type="ECO:0000313" key="7">
    <source>
        <dbReference type="Proteomes" id="UP000792457"/>
    </source>
</evidence>
<keyword evidence="7" id="KW-1185">Reference proteome</keyword>
<evidence type="ECO:0008006" key="8">
    <source>
        <dbReference type="Google" id="ProtNLM"/>
    </source>
</evidence>
<feature type="transmembrane region" description="Helical" evidence="2">
    <location>
        <begin position="516"/>
        <end position="537"/>
    </location>
</feature>
<evidence type="ECO:0000256" key="2">
    <source>
        <dbReference type="SAM" id="Phobius"/>
    </source>
</evidence>
<dbReference type="InterPro" id="IPR002656">
    <property type="entry name" value="Acyl_transf_3_dom"/>
</dbReference>
<feature type="compositionally biased region" description="Acidic residues" evidence="1">
    <location>
        <begin position="697"/>
        <end position="706"/>
    </location>
</feature>
<feature type="transmembrane region" description="Helical" evidence="2">
    <location>
        <begin position="406"/>
        <end position="426"/>
    </location>
</feature>
<accession>A0A8K0P0I7</accession>
<feature type="transmembrane region" description="Helical" evidence="2">
    <location>
        <begin position="627"/>
        <end position="652"/>
    </location>
</feature>
<dbReference type="InterPro" id="IPR006621">
    <property type="entry name" value="Nose-resist-to-fluoxetine_N"/>
</dbReference>
<dbReference type="Pfam" id="PF20146">
    <property type="entry name" value="NRF"/>
    <property type="match status" value="1"/>
</dbReference>
<dbReference type="AlphaFoldDB" id="A0A8K0P0I7"/>
<feature type="domain" description="Acyltransferase 3" evidence="4">
    <location>
        <begin position="254"/>
        <end position="645"/>
    </location>
</feature>
<reference evidence="6" key="1">
    <citation type="submission" date="2013-04" db="EMBL/GenBank/DDBJ databases">
        <authorList>
            <person name="Qu J."/>
            <person name="Murali S.C."/>
            <person name="Bandaranaike D."/>
            <person name="Bellair M."/>
            <person name="Blankenburg K."/>
            <person name="Chao H."/>
            <person name="Dinh H."/>
            <person name="Doddapaneni H."/>
            <person name="Downs B."/>
            <person name="Dugan-Rocha S."/>
            <person name="Elkadiri S."/>
            <person name="Gnanaolivu R.D."/>
            <person name="Hernandez B."/>
            <person name="Javaid M."/>
            <person name="Jayaseelan J.C."/>
            <person name="Lee S."/>
            <person name="Li M."/>
            <person name="Ming W."/>
            <person name="Munidasa M."/>
            <person name="Muniz J."/>
            <person name="Nguyen L."/>
            <person name="Ongeri F."/>
            <person name="Osuji N."/>
            <person name="Pu L.-L."/>
            <person name="Puazo M."/>
            <person name="Qu C."/>
            <person name="Quiroz J."/>
            <person name="Raj R."/>
            <person name="Weissenberger G."/>
            <person name="Xin Y."/>
            <person name="Zou X."/>
            <person name="Han Y."/>
            <person name="Richards S."/>
            <person name="Worley K."/>
            <person name="Muzny D."/>
            <person name="Gibbs R."/>
        </authorList>
    </citation>
    <scope>NUCLEOTIDE SEQUENCE</scope>
    <source>
        <strain evidence="6">Sampled in the wild</strain>
    </source>
</reference>
<dbReference type="GO" id="GO:0016747">
    <property type="term" value="F:acyltransferase activity, transferring groups other than amino-acyl groups"/>
    <property type="evidence" value="ECO:0007669"/>
    <property type="project" value="InterPro"/>
</dbReference>
<dbReference type="Proteomes" id="UP000792457">
    <property type="component" value="Unassembled WGS sequence"/>
</dbReference>
<feature type="region of interest" description="Disordered" evidence="1">
    <location>
        <begin position="674"/>
        <end position="706"/>
    </location>
</feature>
<feature type="transmembrane region" description="Helical" evidence="2">
    <location>
        <begin position="557"/>
        <end position="578"/>
    </location>
</feature>
<dbReference type="PANTHER" id="PTHR11161">
    <property type="entry name" value="O-ACYLTRANSFERASE"/>
    <property type="match status" value="1"/>
</dbReference>
<keyword evidence="3" id="KW-0732">Signal</keyword>
<gene>
    <name evidence="6" type="ORF">J437_LFUL009004</name>
</gene>
<organism evidence="6 7">
    <name type="scientific">Ladona fulva</name>
    <name type="common">Scarce chaser dragonfly</name>
    <name type="synonym">Libellula fulva</name>
    <dbReference type="NCBI Taxonomy" id="123851"/>
    <lineage>
        <taxon>Eukaryota</taxon>
        <taxon>Metazoa</taxon>
        <taxon>Ecdysozoa</taxon>
        <taxon>Arthropoda</taxon>
        <taxon>Hexapoda</taxon>
        <taxon>Insecta</taxon>
        <taxon>Pterygota</taxon>
        <taxon>Palaeoptera</taxon>
        <taxon>Odonata</taxon>
        <taxon>Epiprocta</taxon>
        <taxon>Anisoptera</taxon>
        <taxon>Libelluloidea</taxon>
        <taxon>Libellulidae</taxon>
        <taxon>Ladona</taxon>
    </lineage>
</organism>
<dbReference type="InterPro" id="IPR052728">
    <property type="entry name" value="O2_lipid_transport_reg"/>
</dbReference>
<dbReference type="PANTHER" id="PTHR11161:SF71">
    <property type="entry name" value="NOSE RESISTANT-TO-FLUOXETINE PROTEIN N-TERMINAL DOMAIN-CONTAINING PROTEIN"/>
    <property type="match status" value="1"/>
</dbReference>
<dbReference type="OrthoDB" id="118951at2759"/>
<feature type="domain" description="Nose resistant-to-fluoxetine protein N-terminal" evidence="5">
    <location>
        <begin position="77"/>
        <end position="131"/>
    </location>
</feature>